<dbReference type="PANTHER" id="PTHR43884">
    <property type="entry name" value="ACYL-COA DEHYDROGENASE"/>
    <property type="match status" value="1"/>
</dbReference>
<reference evidence="2 3" key="1">
    <citation type="submission" date="2024-11" db="EMBL/GenBank/DDBJ databases">
        <title>Genome sequencing of Xanthomonas codiaei.</title>
        <authorList>
            <person name="Studholme D.J."/>
        </authorList>
    </citation>
    <scope>NUCLEOTIDE SEQUENCE [LARGE SCALE GENOMIC DNA]</scope>
    <source>
        <strain evidence="2 3">NCPPB 4350</strain>
    </source>
</reference>
<comment type="caution">
    <text evidence="2">The sequence shown here is derived from an EMBL/GenBank/DDBJ whole genome shotgun (WGS) entry which is preliminary data.</text>
</comment>
<protein>
    <submittedName>
        <fullName evidence="2">Acyl-CoA dehydrogenase family protein</fullName>
    </submittedName>
</protein>
<organism evidence="2 3">
    <name type="scientific">Xanthomonas codiaei</name>
    <dbReference type="NCBI Taxonomy" id="56463"/>
    <lineage>
        <taxon>Bacteria</taxon>
        <taxon>Pseudomonadati</taxon>
        <taxon>Pseudomonadota</taxon>
        <taxon>Gammaproteobacteria</taxon>
        <taxon>Lysobacterales</taxon>
        <taxon>Lysobacteraceae</taxon>
        <taxon>Xanthomonas</taxon>
    </lineage>
</organism>
<evidence type="ECO:0000313" key="3">
    <source>
        <dbReference type="Proteomes" id="UP001637990"/>
    </source>
</evidence>
<evidence type="ECO:0000259" key="1">
    <source>
        <dbReference type="Pfam" id="PF02771"/>
    </source>
</evidence>
<keyword evidence="3" id="KW-1185">Reference proteome</keyword>
<dbReference type="Gene3D" id="1.10.540.10">
    <property type="entry name" value="Acyl-CoA dehydrogenase/oxidase, N-terminal domain"/>
    <property type="match status" value="1"/>
</dbReference>
<dbReference type="Pfam" id="PF02771">
    <property type="entry name" value="Acyl-CoA_dh_N"/>
    <property type="match status" value="1"/>
</dbReference>
<dbReference type="InterPro" id="IPR037069">
    <property type="entry name" value="AcylCoA_DH/ox_N_sf"/>
</dbReference>
<dbReference type="RefSeq" id="WP_410049872.1">
    <property type="nucleotide sequence ID" value="NZ_JBJGBS010000188.1"/>
</dbReference>
<dbReference type="Proteomes" id="UP001637990">
    <property type="component" value="Unassembled WGS sequence"/>
</dbReference>
<dbReference type="InterPro" id="IPR013786">
    <property type="entry name" value="AcylCoA_DH/ox_N"/>
</dbReference>
<gene>
    <name evidence="2" type="ORF">ACI6Q5_20735</name>
</gene>
<feature type="domain" description="Acyl-CoA dehydrogenase/oxidase N-terminal" evidence="1">
    <location>
        <begin position="12"/>
        <end position="75"/>
    </location>
</feature>
<accession>A0ABW9MST8</accession>
<dbReference type="EMBL" id="JBJGBS010000188">
    <property type="protein sequence ID" value="MFO3707334.1"/>
    <property type="molecule type" value="Genomic_DNA"/>
</dbReference>
<dbReference type="SUPFAM" id="SSF56645">
    <property type="entry name" value="Acyl-CoA dehydrogenase NM domain-like"/>
    <property type="match status" value="1"/>
</dbReference>
<dbReference type="PANTHER" id="PTHR43884:SF12">
    <property type="entry name" value="ISOVALERYL-COA DEHYDROGENASE, MITOCHONDRIAL-RELATED"/>
    <property type="match status" value="1"/>
</dbReference>
<name>A0ABW9MST8_9XANT</name>
<sequence>MHVPSLNFELGEEIDLLRESVAAFASHHIAPLAAAADHDNVFPAQLWRLFGEQGLLGLTVEEEYGGSGMGYLAHV</sequence>
<dbReference type="InterPro" id="IPR009100">
    <property type="entry name" value="AcylCoA_DH/oxidase_NM_dom_sf"/>
</dbReference>
<evidence type="ECO:0000313" key="2">
    <source>
        <dbReference type="EMBL" id="MFO3707334.1"/>
    </source>
</evidence>
<feature type="non-terminal residue" evidence="2">
    <location>
        <position position="75"/>
    </location>
</feature>
<proteinExistence type="predicted"/>